<feature type="signal peptide" evidence="1">
    <location>
        <begin position="1"/>
        <end position="17"/>
    </location>
</feature>
<comment type="caution">
    <text evidence="2">The sequence shown here is derived from an EMBL/GenBank/DDBJ whole genome shotgun (WGS) entry which is preliminary data.</text>
</comment>
<dbReference type="RefSeq" id="WP_119703435.1">
    <property type="nucleotide sequence ID" value="NZ_JBHSOI010000001.1"/>
</dbReference>
<sequence>MSTIRSYKKTFAGIALAAVAAMPLAACSSSDSSDSASSSSSESKTAIAKPVARINALSGEDTAVKLDAGFADALKTLGLTPGVVGEGKLTDGSLVFPITGGNVTYFKPGTAKPYVIGQIQHEGSGFSLEAGGTKVEITNLNVDPGASRVYGDVAVNGKTAVTSAFIFQLRGATLKPLQTEGDTAILEGTKVYISPVAASLLNDTFKTDAVTDQLLVGVAKITVNTTPAS</sequence>
<dbReference type="Proteomes" id="UP000265581">
    <property type="component" value="Unassembled WGS sequence"/>
</dbReference>
<dbReference type="EMBL" id="QUBR01000001">
    <property type="protein sequence ID" value="REK73323.1"/>
    <property type="molecule type" value="Genomic_DNA"/>
</dbReference>
<protein>
    <recommendedName>
        <fullName evidence="4">Lipoprotein</fullName>
    </recommendedName>
</protein>
<dbReference type="OrthoDB" id="5182048at2"/>
<evidence type="ECO:0000313" key="2">
    <source>
        <dbReference type="EMBL" id="REK73323.1"/>
    </source>
</evidence>
<dbReference type="AlphaFoldDB" id="A0A371PBM2"/>
<evidence type="ECO:0008006" key="4">
    <source>
        <dbReference type="Google" id="ProtNLM"/>
    </source>
</evidence>
<gene>
    <name evidence="2" type="ORF">DX116_07125</name>
</gene>
<name>A0A371PBM2_9ACTN</name>
<reference evidence="2 3" key="1">
    <citation type="submission" date="2018-08" db="EMBL/GenBank/DDBJ databases">
        <title>Aeromicrobium sp. M2KJ-4, whole genome shotgun sequence.</title>
        <authorList>
            <person name="Tuo L."/>
        </authorList>
    </citation>
    <scope>NUCLEOTIDE SEQUENCE [LARGE SCALE GENOMIC DNA]</scope>
    <source>
        <strain evidence="2 3">M2KJ-4</strain>
    </source>
</reference>
<keyword evidence="1" id="KW-0732">Signal</keyword>
<feature type="chain" id="PRO_5016695546" description="Lipoprotein" evidence="1">
    <location>
        <begin position="18"/>
        <end position="229"/>
    </location>
</feature>
<evidence type="ECO:0000313" key="3">
    <source>
        <dbReference type="Proteomes" id="UP000265581"/>
    </source>
</evidence>
<organism evidence="2 3">
    <name type="scientific">Aeromicrobium endophyticum</name>
    <dbReference type="NCBI Taxonomy" id="2292704"/>
    <lineage>
        <taxon>Bacteria</taxon>
        <taxon>Bacillati</taxon>
        <taxon>Actinomycetota</taxon>
        <taxon>Actinomycetes</taxon>
        <taxon>Propionibacteriales</taxon>
        <taxon>Nocardioidaceae</taxon>
        <taxon>Aeromicrobium</taxon>
    </lineage>
</organism>
<accession>A0A371PBM2</accession>
<proteinExistence type="predicted"/>
<evidence type="ECO:0000256" key="1">
    <source>
        <dbReference type="SAM" id="SignalP"/>
    </source>
</evidence>
<keyword evidence="3" id="KW-1185">Reference proteome</keyword>